<evidence type="ECO:0000313" key="1">
    <source>
        <dbReference type="EMBL" id="KAG5582362.1"/>
    </source>
</evidence>
<organism evidence="1 2">
    <name type="scientific">Solanum commersonii</name>
    <name type="common">Commerson's wild potato</name>
    <name type="synonym">Commerson's nightshade</name>
    <dbReference type="NCBI Taxonomy" id="4109"/>
    <lineage>
        <taxon>Eukaryota</taxon>
        <taxon>Viridiplantae</taxon>
        <taxon>Streptophyta</taxon>
        <taxon>Embryophyta</taxon>
        <taxon>Tracheophyta</taxon>
        <taxon>Spermatophyta</taxon>
        <taxon>Magnoliopsida</taxon>
        <taxon>eudicotyledons</taxon>
        <taxon>Gunneridae</taxon>
        <taxon>Pentapetalae</taxon>
        <taxon>asterids</taxon>
        <taxon>lamiids</taxon>
        <taxon>Solanales</taxon>
        <taxon>Solanaceae</taxon>
        <taxon>Solanoideae</taxon>
        <taxon>Solaneae</taxon>
        <taxon>Solanum</taxon>
    </lineage>
</organism>
<sequence>MEPVVHNGQNDLFSGLNEARSSPWIIGDSNFRRHFCQKISWTSLKTLDIELVGPNGQNRPFSSSPSFLVIRNSNIIFAKSFHGRP</sequence>
<comment type="caution">
    <text evidence="1">The sequence shown here is derived from an EMBL/GenBank/DDBJ whole genome shotgun (WGS) entry which is preliminary data.</text>
</comment>
<evidence type="ECO:0000313" key="2">
    <source>
        <dbReference type="Proteomes" id="UP000824120"/>
    </source>
</evidence>
<reference evidence="1 2" key="1">
    <citation type="submission" date="2020-09" db="EMBL/GenBank/DDBJ databases">
        <title>De no assembly of potato wild relative species, Solanum commersonii.</title>
        <authorList>
            <person name="Cho K."/>
        </authorList>
    </citation>
    <scope>NUCLEOTIDE SEQUENCE [LARGE SCALE GENOMIC DNA]</scope>
    <source>
        <strain evidence="1">LZ3.2</strain>
        <tissue evidence="1">Leaf</tissue>
    </source>
</reference>
<keyword evidence="2" id="KW-1185">Reference proteome</keyword>
<dbReference type="AlphaFoldDB" id="A0A9J5X332"/>
<gene>
    <name evidence="1" type="ORF">H5410_052989</name>
</gene>
<name>A0A9J5X332_SOLCO</name>
<dbReference type="Proteomes" id="UP000824120">
    <property type="component" value="Chromosome 10"/>
</dbReference>
<dbReference type="EMBL" id="JACXVP010000010">
    <property type="protein sequence ID" value="KAG5582362.1"/>
    <property type="molecule type" value="Genomic_DNA"/>
</dbReference>
<proteinExistence type="predicted"/>
<protein>
    <submittedName>
        <fullName evidence="1">Uncharacterized protein</fullName>
    </submittedName>
</protein>
<accession>A0A9J5X332</accession>